<name>A0A0C2FLY9_9BILA</name>
<dbReference type="EMBL" id="KN766477">
    <property type="protein sequence ID" value="KIH47744.1"/>
    <property type="molecule type" value="Genomic_DNA"/>
</dbReference>
<evidence type="ECO:0000313" key="2">
    <source>
        <dbReference type="Proteomes" id="UP000054047"/>
    </source>
</evidence>
<gene>
    <name evidence="1" type="ORF">ANCDUO_22191</name>
</gene>
<proteinExistence type="predicted"/>
<reference evidence="1 2" key="1">
    <citation type="submission" date="2013-12" db="EMBL/GenBank/DDBJ databases">
        <title>Draft genome of the parsitic nematode Ancylostoma duodenale.</title>
        <authorList>
            <person name="Mitreva M."/>
        </authorList>
    </citation>
    <scope>NUCLEOTIDE SEQUENCE [LARGE SCALE GENOMIC DNA]</scope>
    <source>
        <strain evidence="1 2">Zhejiang</strain>
    </source>
</reference>
<organism evidence="1 2">
    <name type="scientific">Ancylostoma duodenale</name>
    <dbReference type="NCBI Taxonomy" id="51022"/>
    <lineage>
        <taxon>Eukaryota</taxon>
        <taxon>Metazoa</taxon>
        <taxon>Ecdysozoa</taxon>
        <taxon>Nematoda</taxon>
        <taxon>Chromadorea</taxon>
        <taxon>Rhabditida</taxon>
        <taxon>Rhabditina</taxon>
        <taxon>Rhabditomorpha</taxon>
        <taxon>Strongyloidea</taxon>
        <taxon>Ancylostomatidae</taxon>
        <taxon>Ancylostomatinae</taxon>
        <taxon>Ancylostoma</taxon>
    </lineage>
</organism>
<evidence type="ECO:0000313" key="1">
    <source>
        <dbReference type="EMBL" id="KIH47744.1"/>
    </source>
</evidence>
<protein>
    <submittedName>
        <fullName evidence="1">Uncharacterized protein</fullName>
    </submittedName>
</protein>
<dbReference type="AlphaFoldDB" id="A0A0C2FLY9"/>
<keyword evidence="2" id="KW-1185">Reference proteome</keyword>
<dbReference type="Proteomes" id="UP000054047">
    <property type="component" value="Unassembled WGS sequence"/>
</dbReference>
<sequence length="109" mass="13586">MSEKERRMRSRMNDFVCKSLCKKTKKDIVRCWMRRRINVWSTFSNKLMSMWRVYVVLYVNIKTLKRRRRERRGKWQRWRVCFSGFSQVLVFQFFFCIPLRSSLVQVCNN</sequence>
<accession>A0A0C2FLY9</accession>